<comment type="pathway">
    <text evidence="1 8">Cofactor biosynthesis; (R)-pantothenate biosynthesis; (R)-pantothenate from (R)-pantoate and beta-alanine: step 1/1.</text>
</comment>
<evidence type="ECO:0000256" key="7">
    <source>
        <dbReference type="ARBA" id="ARBA00048258"/>
    </source>
</evidence>
<feature type="binding site" evidence="8">
    <location>
        <position position="57"/>
    </location>
    <ligand>
        <name>beta-alanine</name>
        <dbReference type="ChEBI" id="CHEBI:57966"/>
    </ligand>
</feature>
<dbReference type="SUPFAM" id="SSF52374">
    <property type="entry name" value="Nucleotidylyl transferase"/>
    <property type="match status" value="1"/>
</dbReference>
<keyword evidence="3 8" id="KW-0436">Ligase</keyword>
<dbReference type="CDD" id="cd00560">
    <property type="entry name" value="PanC"/>
    <property type="match status" value="1"/>
</dbReference>
<comment type="function">
    <text evidence="8">Catalyzes the condensation of pantoate with beta-alanine in an ATP-dependent reaction via a pantoyl-adenylate intermediate.</text>
</comment>
<comment type="caution">
    <text evidence="8">Lacks conserved residue(s) required for the propagation of feature annotation.</text>
</comment>
<dbReference type="NCBIfam" id="TIGR00125">
    <property type="entry name" value="cyt_tran_rel"/>
    <property type="match status" value="1"/>
</dbReference>
<evidence type="ECO:0000256" key="3">
    <source>
        <dbReference type="ARBA" id="ARBA00022598"/>
    </source>
</evidence>
<dbReference type="InterPro" id="IPR014729">
    <property type="entry name" value="Rossmann-like_a/b/a_fold"/>
</dbReference>
<keyword evidence="6 8" id="KW-0067">ATP-binding</keyword>
<evidence type="ECO:0000256" key="5">
    <source>
        <dbReference type="ARBA" id="ARBA00022741"/>
    </source>
</evidence>
<dbReference type="InterPro" id="IPR042176">
    <property type="entry name" value="Pantoate_ligase_C"/>
</dbReference>
<keyword evidence="5 8" id="KW-0547">Nucleotide-binding</keyword>
<comment type="subunit">
    <text evidence="8">Homodimer.</text>
</comment>
<dbReference type="NCBIfam" id="TIGR00018">
    <property type="entry name" value="panC"/>
    <property type="match status" value="1"/>
</dbReference>
<dbReference type="UniPathway" id="UPA00028">
    <property type="reaction ID" value="UER00005"/>
</dbReference>
<dbReference type="Gene3D" id="3.40.50.620">
    <property type="entry name" value="HUPs"/>
    <property type="match status" value="1"/>
</dbReference>
<dbReference type="RefSeq" id="WP_109189397.1">
    <property type="nucleotide sequence ID" value="NZ_BMYA01000002.1"/>
</dbReference>
<protein>
    <recommendedName>
        <fullName evidence="8">Pantothenate synthetase</fullName>
        <shortName evidence="8">PS</shortName>
        <ecNumber evidence="8">6.3.2.1</ecNumber>
    </recommendedName>
    <alternativeName>
        <fullName evidence="8">Pantoate--beta-alanine ligase</fullName>
    </alternativeName>
    <alternativeName>
        <fullName evidence="8">Pantoate-activating enzyme</fullName>
    </alternativeName>
</protein>
<comment type="similarity">
    <text evidence="2 8">Belongs to the pantothenate synthetase family.</text>
</comment>
<feature type="active site" description="Proton donor" evidence="8">
    <location>
        <position position="33"/>
    </location>
</feature>
<evidence type="ECO:0000313" key="10">
    <source>
        <dbReference type="Proteomes" id="UP000245020"/>
    </source>
</evidence>
<feature type="binding site" evidence="8">
    <location>
        <begin position="26"/>
        <end position="33"/>
    </location>
    <ligand>
        <name>ATP</name>
        <dbReference type="ChEBI" id="CHEBI:30616"/>
    </ligand>
</feature>
<comment type="miscellaneous">
    <text evidence="8">The reaction proceeds by a bi uni uni bi ping pong mechanism.</text>
</comment>
<dbReference type="GO" id="GO:0015940">
    <property type="term" value="P:pantothenate biosynthetic process"/>
    <property type="evidence" value="ECO:0007669"/>
    <property type="project" value="UniProtKB-UniRule"/>
</dbReference>
<reference evidence="10" key="1">
    <citation type="submission" date="2018-05" db="EMBL/GenBank/DDBJ databases">
        <title>Ignatzschineria dubaiensis sp. nov., isolated from necrotic foot tissues of dromedaries (Camelus dromedarius) and associated maggots in Dubai, United Arab Emirates.</title>
        <authorList>
            <person name="Tsang C.C."/>
            <person name="Tang J.Y.M."/>
            <person name="Fong J.Y.H."/>
            <person name="Kinne J."/>
            <person name="Lee H.H."/>
            <person name="Joseph M."/>
            <person name="Jose S."/>
            <person name="Schuster R.K."/>
            <person name="Tang Y."/>
            <person name="Sivakumar S."/>
            <person name="Chen J.H.K."/>
            <person name="Teng J.L.L."/>
            <person name="Lau S.K.P."/>
            <person name="Wernery U."/>
            <person name="Woo P.C.Y."/>
        </authorList>
    </citation>
    <scope>NUCLEOTIDE SEQUENCE [LARGE SCALE GENOMIC DNA]</scope>
    <source>
        <strain evidence="10">KCTC 22644</strain>
    </source>
</reference>
<gene>
    <name evidence="8" type="primary">panC</name>
    <name evidence="9" type="ORF">DC083_06405</name>
</gene>
<dbReference type="GO" id="GO:0005829">
    <property type="term" value="C:cytosol"/>
    <property type="evidence" value="ECO:0007669"/>
    <property type="project" value="TreeGrafter"/>
</dbReference>
<dbReference type="EMBL" id="QEWQ01000004">
    <property type="protein sequence ID" value="PWD80741.1"/>
    <property type="molecule type" value="Genomic_DNA"/>
</dbReference>
<dbReference type="InterPro" id="IPR004821">
    <property type="entry name" value="Cyt_trans-like"/>
</dbReference>
<feature type="binding site" evidence="8">
    <location>
        <position position="149"/>
    </location>
    <ligand>
        <name>(R)-pantoate</name>
        <dbReference type="ChEBI" id="CHEBI:15980"/>
    </ligand>
</feature>
<keyword evidence="4 8" id="KW-0566">Pantothenate biosynthesis</keyword>
<dbReference type="AlphaFoldDB" id="A0A2U2ADL3"/>
<organism evidence="9 10">
    <name type="scientific">Ignatzschineria ureiclastica</name>
    <dbReference type="NCBI Taxonomy" id="472582"/>
    <lineage>
        <taxon>Bacteria</taxon>
        <taxon>Pseudomonadati</taxon>
        <taxon>Pseudomonadota</taxon>
        <taxon>Gammaproteobacteria</taxon>
        <taxon>Cardiobacteriales</taxon>
        <taxon>Ignatzschineriaceae</taxon>
        <taxon>Ignatzschineria</taxon>
    </lineage>
</organism>
<evidence type="ECO:0000256" key="6">
    <source>
        <dbReference type="ARBA" id="ARBA00022840"/>
    </source>
</evidence>
<proteinExistence type="inferred from homology"/>
<evidence type="ECO:0000313" key="9">
    <source>
        <dbReference type="EMBL" id="PWD80741.1"/>
    </source>
</evidence>
<dbReference type="InterPro" id="IPR003721">
    <property type="entry name" value="Pantoate_ligase"/>
</dbReference>
<feature type="binding site" evidence="8">
    <location>
        <begin position="143"/>
        <end position="146"/>
    </location>
    <ligand>
        <name>ATP</name>
        <dbReference type="ChEBI" id="CHEBI:30616"/>
    </ligand>
</feature>
<dbReference type="PANTHER" id="PTHR21299">
    <property type="entry name" value="CYTIDYLATE KINASE/PANTOATE-BETA-ALANINE LIGASE"/>
    <property type="match status" value="1"/>
</dbReference>
<sequence length="284" mass="31824">MEILRSIEAVREWRQKQATVAFVPTMGNLHAGHISLVKEAKKHSENVIVSIFVNPLQFGPGEDLESYPRTLAEDQAKLEAEGVSALFLPTESMLYEDEPFLVVPPKSLIQDLCGKSRPGHFEGVATVVSKFFNIVEPTYACFGRKDYQQLKVIEAMVKALNFNIQIIPVAIEREVSGLALSSRNGYLTEAEKREAVKLSQTLQTMAQEIKETAQADRISGIYYRDLEKRMSAKLNGAGFEVDYLTIRTQDRLEEAQENDRELVILAAAKLGKPRLLDNLEVSLP</sequence>
<dbReference type="GO" id="GO:0004592">
    <property type="term" value="F:pantoate-beta-alanine ligase activity"/>
    <property type="evidence" value="ECO:0007669"/>
    <property type="project" value="UniProtKB-UniRule"/>
</dbReference>
<dbReference type="Gene3D" id="3.30.1300.10">
    <property type="entry name" value="Pantoate-beta-alanine ligase, C-terminal domain"/>
    <property type="match status" value="1"/>
</dbReference>
<name>A0A2U2ADL3_9GAMM</name>
<evidence type="ECO:0000256" key="4">
    <source>
        <dbReference type="ARBA" id="ARBA00022655"/>
    </source>
</evidence>
<evidence type="ECO:0000256" key="2">
    <source>
        <dbReference type="ARBA" id="ARBA00009256"/>
    </source>
</evidence>
<keyword evidence="8" id="KW-0963">Cytoplasm</keyword>
<dbReference type="HAMAP" id="MF_00158">
    <property type="entry name" value="PanC"/>
    <property type="match status" value="1"/>
</dbReference>
<evidence type="ECO:0000256" key="1">
    <source>
        <dbReference type="ARBA" id="ARBA00004990"/>
    </source>
</evidence>
<dbReference type="PANTHER" id="PTHR21299:SF1">
    <property type="entry name" value="PANTOATE--BETA-ALANINE LIGASE"/>
    <property type="match status" value="1"/>
</dbReference>
<keyword evidence="10" id="KW-1185">Reference proteome</keyword>
<dbReference type="Pfam" id="PF02569">
    <property type="entry name" value="Pantoate_ligase"/>
    <property type="match status" value="1"/>
</dbReference>
<comment type="subcellular location">
    <subcellularLocation>
        <location evidence="8">Cytoplasm</location>
    </subcellularLocation>
</comment>
<feature type="binding site" evidence="8">
    <location>
        <position position="57"/>
    </location>
    <ligand>
        <name>(R)-pantoate</name>
        <dbReference type="ChEBI" id="CHEBI:15980"/>
    </ligand>
</feature>
<accession>A0A2U2ADL3</accession>
<evidence type="ECO:0000256" key="8">
    <source>
        <dbReference type="HAMAP-Rule" id="MF_00158"/>
    </source>
</evidence>
<dbReference type="OrthoDB" id="9773087at2"/>
<comment type="catalytic activity">
    <reaction evidence="7 8">
        <text>(R)-pantoate + beta-alanine + ATP = (R)-pantothenate + AMP + diphosphate + H(+)</text>
        <dbReference type="Rhea" id="RHEA:10912"/>
        <dbReference type="ChEBI" id="CHEBI:15378"/>
        <dbReference type="ChEBI" id="CHEBI:15980"/>
        <dbReference type="ChEBI" id="CHEBI:29032"/>
        <dbReference type="ChEBI" id="CHEBI:30616"/>
        <dbReference type="ChEBI" id="CHEBI:33019"/>
        <dbReference type="ChEBI" id="CHEBI:57966"/>
        <dbReference type="ChEBI" id="CHEBI:456215"/>
        <dbReference type="EC" id="6.3.2.1"/>
    </reaction>
</comment>
<dbReference type="EC" id="6.3.2.1" evidence="8"/>
<comment type="caution">
    <text evidence="9">The sequence shown here is derived from an EMBL/GenBank/DDBJ whole genome shotgun (WGS) entry which is preliminary data.</text>
</comment>
<feature type="binding site" evidence="8">
    <location>
        <begin position="180"/>
        <end position="183"/>
    </location>
    <ligand>
        <name>ATP</name>
        <dbReference type="ChEBI" id="CHEBI:30616"/>
    </ligand>
</feature>
<dbReference type="Proteomes" id="UP000245020">
    <property type="component" value="Unassembled WGS sequence"/>
</dbReference>
<dbReference type="GO" id="GO:0005524">
    <property type="term" value="F:ATP binding"/>
    <property type="evidence" value="ECO:0007669"/>
    <property type="project" value="UniProtKB-KW"/>
</dbReference>